<evidence type="ECO:0000256" key="16">
    <source>
        <dbReference type="SAM" id="SignalP"/>
    </source>
</evidence>
<evidence type="ECO:0000313" key="18">
    <source>
        <dbReference type="EnsemblMetazoa" id="XP_030847718"/>
    </source>
</evidence>
<dbReference type="AlphaFoldDB" id="A0A7M7P844"/>
<dbReference type="RefSeq" id="XP_030847718.1">
    <property type="nucleotide sequence ID" value="XM_030991858.1"/>
</dbReference>
<dbReference type="InterPro" id="IPR009097">
    <property type="entry name" value="Cyclic_Pdiesterase"/>
</dbReference>
<evidence type="ECO:0000256" key="6">
    <source>
        <dbReference type="ARBA" id="ARBA00012317"/>
    </source>
</evidence>
<dbReference type="Pfam" id="PF13671">
    <property type="entry name" value="AAA_33"/>
    <property type="match status" value="1"/>
</dbReference>
<evidence type="ECO:0000256" key="3">
    <source>
        <dbReference type="ARBA" id="ARBA00004635"/>
    </source>
</evidence>
<dbReference type="InterPro" id="IPR027417">
    <property type="entry name" value="P-loop_NTPase"/>
</dbReference>
<dbReference type="OrthoDB" id="3231855at2759"/>
<evidence type="ECO:0000256" key="12">
    <source>
        <dbReference type="ARBA" id="ARBA00023136"/>
    </source>
</evidence>
<dbReference type="Gene3D" id="3.40.50.300">
    <property type="entry name" value="P-loop containing nucleotide triphosphate hydrolases"/>
    <property type="match status" value="1"/>
</dbReference>
<evidence type="ECO:0000256" key="15">
    <source>
        <dbReference type="ARBA" id="ARBA00045937"/>
    </source>
</evidence>
<keyword evidence="9" id="KW-0597">Phosphoprotein</keyword>
<dbReference type="SUPFAM" id="SSF52540">
    <property type="entry name" value="P-loop containing nucleoside triphosphate hydrolases"/>
    <property type="match status" value="1"/>
</dbReference>
<proteinExistence type="inferred from homology"/>
<keyword evidence="13" id="KW-0449">Lipoprotein</keyword>
<dbReference type="GO" id="GO:0016020">
    <property type="term" value="C:membrane"/>
    <property type="evidence" value="ECO:0007669"/>
    <property type="project" value="UniProtKB-SubCell"/>
</dbReference>
<keyword evidence="14" id="KW-0636">Prenylation</keyword>
<dbReference type="KEGG" id="spu:115917953"/>
<comment type="subunit">
    <text evidence="5">Exists as monomers and homodimers.</text>
</comment>
<evidence type="ECO:0000256" key="14">
    <source>
        <dbReference type="ARBA" id="ARBA00023289"/>
    </source>
</evidence>
<dbReference type="EC" id="3.1.4.37" evidence="6"/>
<accession>A0A7M7P844</accession>
<evidence type="ECO:0000313" key="19">
    <source>
        <dbReference type="Proteomes" id="UP000007110"/>
    </source>
</evidence>
<dbReference type="InterPro" id="IPR008431">
    <property type="entry name" value="CNPase"/>
</dbReference>
<evidence type="ECO:0000256" key="4">
    <source>
        <dbReference type="ARBA" id="ARBA00008662"/>
    </source>
</evidence>
<dbReference type="EnsemblMetazoa" id="XM_030991858">
    <property type="protein sequence ID" value="XP_030847718"/>
    <property type="gene ID" value="LOC115917953"/>
</dbReference>
<feature type="signal peptide" evidence="16">
    <location>
        <begin position="1"/>
        <end position="23"/>
    </location>
</feature>
<dbReference type="InterPro" id="IPR047325">
    <property type="entry name" value="CNPase_cat"/>
</dbReference>
<keyword evidence="10" id="KW-0378">Hydrolase</keyword>
<reference evidence="19" key="1">
    <citation type="submission" date="2015-02" db="EMBL/GenBank/DDBJ databases">
        <title>Genome sequencing for Strongylocentrotus purpuratus.</title>
        <authorList>
            <person name="Murali S."/>
            <person name="Liu Y."/>
            <person name="Vee V."/>
            <person name="English A."/>
            <person name="Wang M."/>
            <person name="Skinner E."/>
            <person name="Han Y."/>
            <person name="Muzny D.M."/>
            <person name="Worley K.C."/>
            <person name="Gibbs R.A."/>
        </authorList>
    </citation>
    <scope>NUCLEOTIDE SEQUENCE</scope>
</reference>
<evidence type="ECO:0000256" key="11">
    <source>
        <dbReference type="ARBA" id="ARBA00022884"/>
    </source>
</evidence>
<dbReference type="SUPFAM" id="SSF55144">
    <property type="entry name" value="LigT-like"/>
    <property type="match status" value="1"/>
</dbReference>
<dbReference type="GO" id="GO:0004113">
    <property type="term" value="F:2',3'-cyclic-nucleotide 3'-phosphodiesterase activity"/>
    <property type="evidence" value="ECO:0000318"/>
    <property type="project" value="GO_Central"/>
</dbReference>
<evidence type="ECO:0000256" key="5">
    <source>
        <dbReference type="ARBA" id="ARBA00011781"/>
    </source>
</evidence>
<sequence length="446" mass="49782">MLIFTWMAIAFIWDLLGIPRVRSTEEKEIMATEDQVIMEPSLDFPFLNDTKTVEYVGESKTLLLLRGPPGSGKSSLATAISEKYPLKVAICSAEEHIPQGEKPPFSREMLKKAHTDCQQCVKDACKEAYPIVIVDNTNASLLSVKNYSGIGHEFDYVDVLVVPQTSWILDAQELVKRSSRGFPLEDIQRKLEKFQEPIYPLFYGWFVNKTDSETMRGTGETFYERCLSKREFREEFTKHLLPDASGKTPDPENYFSTENYTVGPVMLHCTAFYSNYGEVSQSEAYATQERVKADNGKAFTIKVIGLLVTPRSLGLRLKLDDEELLLWPQDEVNEVAEGGAEETCDLAAGEKSGPCDDECIITHLSPTCGTGSRAHFSLGSGPGVEAVQTGLDLEEIIKMEQEAVRMKRSHIVIALEDATAVGYGEGNWMVYFDQACSTEALFAGYF</sequence>
<feature type="chain" id="PRO_5029891638" description="2',3'-cyclic-nucleotide 3'-phosphodiesterase" evidence="16">
    <location>
        <begin position="24"/>
        <end position="446"/>
    </location>
</feature>
<dbReference type="Gene3D" id="3.90.1740.10">
    <property type="entry name" value="2',3'-cyclic nucleotide 3'-phosphodiesterase superfamily"/>
    <property type="match status" value="1"/>
</dbReference>
<comment type="catalytic activity">
    <reaction evidence="1">
        <text>a nucleoside 2',3'-cyclic phosphate + H2O = a nucleoside 2'-phosphate + H(+)</text>
        <dbReference type="Rhea" id="RHEA:14489"/>
        <dbReference type="ChEBI" id="CHEBI:15377"/>
        <dbReference type="ChEBI" id="CHEBI:15378"/>
        <dbReference type="ChEBI" id="CHEBI:66954"/>
        <dbReference type="ChEBI" id="CHEBI:78552"/>
        <dbReference type="EC" id="3.1.4.37"/>
    </reaction>
</comment>
<evidence type="ECO:0000256" key="10">
    <source>
        <dbReference type="ARBA" id="ARBA00022801"/>
    </source>
</evidence>
<dbReference type="GO" id="GO:0009214">
    <property type="term" value="P:cyclic nucleotide catabolic process"/>
    <property type="evidence" value="ECO:0007669"/>
    <property type="project" value="InterPro"/>
</dbReference>
<dbReference type="OMA" id="DAYKINP"/>
<keyword evidence="8" id="KW-0488">Methylation</keyword>
<keyword evidence="19" id="KW-1185">Reference proteome</keyword>
<keyword evidence="16" id="KW-0732">Signal</keyword>
<evidence type="ECO:0000259" key="17">
    <source>
        <dbReference type="SMART" id="SM00382"/>
    </source>
</evidence>
<evidence type="ECO:0000256" key="9">
    <source>
        <dbReference type="ARBA" id="ARBA00022553"/>
    </source>
</evidence>
<organism evidence="18 19">
    <name type="scientific">Strongylocentrotus purpuratus</name>
    <name type="common">Purple sea urchin</name>
    <dbReference type="NCBI Taxonomy" id="7668"/>
    <lineage>
        <taxon>Eukaryota</taxon>
        <taxon>Metazoa</taxon>
        <taxon>Echinodermata</taxon>
        <taxon>Eleutherozoa</taxon>
        <taxon>Echinozoa</taxon>
        <taxon>Echinoidea</taxon>
        <taxon>Euechinoidea</taxon>
        <taxon>Echinacea</taxon>
        <taxon>Camarodonta</taxon>
        <taxon>Echinidea</taxon>
        <taxon>Strongylocentrotidae</taxon>
        <taxon>Strongylocentrotus</taxon>
    </lineage>
</organism>
<name>A0A7M7P844_STRPU</name>
<comment type="subcellular location">
    <subcellularLocation>
        <location evidence="2">Melanosome</location>
    </subcellularLocation>
    <subcellularLocation>
        <location evidence="3">Membrane</location>
        <topology evidence="3">Lipid-anchor</topology>
    </subcellularLocation>
</comment>
<comment type="similarity">
    <text evidence="4">Belongs to the 2H phosphoesterase superfamily. CNPase family.</text>
</comment>
<evidence type="ECO:0000256" key="13">
    <source>
        <dbReference type="ARBA" id="ARBA00023288"/>
    </source>
</evidence>
<dbReference type="Pfam" id="PF05881">
    <property type="entry name" value="CNPase"/>
    <property type="match status" value="1"/>
</dbReference>
<evidence type="ECO:0000256" key="1">
    <source>
        <dbReference type="ARBA" id="ARBA00000610"/>
    </source>
</evidence>
<dbReference type="SMART" id="SM00382">
    <property type="entry name" value="AAA"/>
    <property type="match status" value="1"/>
</dbReference>
<dbReference type="InParanoid" id="A0A7M7P844"/>
<dbReference type="GeneID" id="115917953"/>
<evidence type="ECO:0000256" key="8">
    <source>
        <dbReference type="ARBA" id="ARBA00022481"/>
    </source>
</evidence>
<protein>
    <recommendedName>
        <fullName evidence="7">2',3'-cyclic-nucleotide 3'-phosphodiesterase</fullName>
        <ecNumber evidence="6">3.1.4.37</ecNumber>
    </recommendedName>
</protein>
<dbReference type="PANTHER" id="PTHR10156">
    <property type="entry name" value="2',3'-CYCLIC-NUCLEOTIDE 3'-PHOSPHODIESTERASE"/>
    <property type="match status" value="1"/>
</dbReference>
<evidence type="ECO:0000256" key="7">
    <source>
        <dbReference type="ARBA" id="ARBA00014478"/>
    </source>
</evidence>
<dbReference type="GO" id="GO:0003723">
    <property type="term" value="F:RNA binding"/>
    <property type="evidence" value="ECO:0007669"/>
    <property type="project" value="UniProtKB-KW"/>
</dbReference>
<feature type="domain" description="AAA+ ATPase" evidence="17">
    <location>
        <begin position="59"/>
        <end position="188"/>
    </location>
</feature>
<comment type="function">
    <text evidence="15">Catalyzes the formation of 2'-nucleotide products from 2',3'-cyclic substrates. May participate in RNA metabolism in the myelinating cell, CNP is the third most abundant protein in central nervous system myelin.</text>
</comment>
<evidence type="ECO:0000256" key="2">
    <source>
        <dbReference type="ARBA" id="ARBA00004223"/>
    </source>
</evidence>
<dbReference type="InterPro" id="IPR003593">
    <property type="entry name" value="AAA+_ATPase"/>
</dbReference>
<dbReference type="GO" id="GO:0005737">
    <property type="term" value="C:cytoplasm"/>
    <property type="evidence" value="ECO:0000318"/>
    <property type="project" value="GO_Central"/>
</dbReference>
<dbReference type="PANTHER" id="PTHR10156:SF0">
    <property type="entry name" value="2',3'-CYCLIC-NUCLEOTIDE 3'-PHOSPHODIESTERASE"/>
    <property type="match status" value="1"/>
</dbReference>
<keyword evidence="12" id="KW-0472">Membrane</keyword>
<keyword evidence="11" id="KW-0694">RNA-binding</keyword>
<dbReference type="Proteomes" id="UP000007110">
    <property type="component" value="Unassembled WGS sequence"/>
</dbReference>
<reference evidence="18" key="2">
    <citation type="submission" date="2021-01" db="UniProtKB">
        <authorList>
            <consortium name="EnsemblMetazoa"/>
        </authorList>
    </citation>
    <scope>IDENTIFICATION</scope>
</reference>